<dbReference type="Pfam" id="PF03129">
    <property type="entry name" value="HGTP_anticodon"/>
    <property type="match status" value="1"/>
</dbReference>
<evidence type="ECO:0000256" key="3">
    <source>
        <dbReference type="ARBA" id="ARBA00022741"/>
    </source>
</evidence>
<reference evidence="9" key="1">
    <citation type="journal article" date="2015" name="MBio">
        <title>Genome-Resolved Metagenomic Analysis Reveals Roles for Candidate Phyla and Other Microbial Community Members in Biogeochemical Transformations in Oil Reservoirs.</title>
        <authorList>
            <person name="Hu P."/>
            <person name="Tom L."/>
            <person name="Singh A."/>
            <person name="Thomas B.C."/>
            <person name="Baker B.J."/>
            <person name="Piceno Y.M."/>
            <person name="Andersen G.L."/>
            <person name="Banfield J.F."/>
        </authorList>
    </citation>
    <scope>NUCLEOTIDE SEQUENCE [LARGE SCALE GENOMIC DNA]</scope>
</reference>
<dbReference type="GO" id="GO:0005737">
    <property type="term" value="C:cytoplasm"/>
    <property type="evidence" value="ECO:0007669"/>
    <property type="project" value="TreeGrafter"/>
</dbReference>
<dbReference type="InterPro" id="IPR033731">
    <property type="entry name" value="GlyRS-like_core"/>
</dbReference>
<dbReference type="Pfam" id="PF00587">
    <property type="entry name" value="tRNA-synt_2b"/>
    <property type="match status" value="1"/>
</dbReference>
<evidence type="ECO:0000256" key="6">
    <source>
        <dbReference type="ARBA" id="ARBA00023146"/>
    </source>
</evidence>
<dbReference type="GO" id="GO:0004081">
    <property type="term" value="F:bis(5'-nucleosyl)-tetraphosphatase (asymmetrical) activity"/>
    <property type="evidence" value="ECO:0007669"/>
    <property type="project" value="UniProtKB-ARBA"/>
</dbReference>
<keyword evidence="2" id="KW-0436">Ligase</keyword>
<dbReference type="Gene3D" id="3.30.930.10">
    <property type="entry name" value="Bira Bifunctional Protein, Domain 2"/>
    <property type="match status" value="1"/>
</dbReference>
<dbReference type="EMBL" id="LGGI01000006">
    <property type="protein sequence ID" value="KUK67501.1"/>
    <property type="molecule type" value="Genomic_DNA"/>
</dbReference>
<dbReference type="InterPro" id="IPR006195">
    <property type="entry name" value="aa-tRNA-synth_II"/>
</dbReference>
<evidence type="ECO:0000256" key="4">
    <source>
        <dbReference type="ARBA" id="ARBA00022840"/>
    </source>
</evidence>
<sequence length="435" mass="51036">MSDTQKNDLLEKVTALAKRRGIIYPNSEIYGGIGGFYDYGPVGVEMKNNLKRYWWKEMVDRREDVVGIDGTIITHPKVWEASGHIQNFSDEVIECKKCHQRFRSEDITEEKCPNCGSRDFTEPRSYNILFETEVGVLEDTKTKAYLRGEACQTIYLDFKNVVDSTRMQIPFGIAQIGKAFRNEITPGKLTFRSREFEQWDMQFFVHPDDMEKWFEYWKEKRMDFYKSLYRNQENLRLEQHPKDKLAFYAKDAYDIEYKAPWGWAENEGIHWRSDYDLTQHSKFSGKDLSYTDPKSGEKYIPWIVETSGGVDRTLLMLLLDAYEEEDLGGGKSRTVLKIHPEIAGYKVAIFPLVSNKEEIVNKARGIFELLSEDIKVVWDDRGNIGKRYRYQDEIGTPHCITVDYETLENDTVTVRDRDTMEQERVKIEDLDEYLS</sequence>
<evidence type="ECO:0000256" key="5">
    <source>
        <dbReference type="ARBA" id="ARBA00022917"/>
    </source>
</evidence>
<dbReference type="GO" id="GO:0015966">
    <property type="term" value="P:diadenosine tetraphosphate biosynthetic process"/>
    <property type="evidence" value="ECO:0007669"/>
    <property type="project" value="UniProtKB-ARBA"/>
</dbReference>
<dbReference type="GO" id="GO:0004820">
    <property type="term" value="F:glycine-tRNA ligase activity"/>
    <property type="evidence" value="ECO:0007669"/>
    <property type="project" value="TreeGrafter"/>
</dbReference>
<dbReference type="CDD" id="cd00774">
    <property type="entry name" value="GlyRS-like_core"/>
    <property type="match status" value="1"/>
</dbReference>
<dbReference type="GO" id="GO:0005524">
    <property type="term" value="F:ATP binding"/>
    <property type="evidence" value="ECO:0007669"/>
    <property type="project" value="UniProtKB-KW"/>
</dbReference>
<proteinExistence type="predicted"/>
<feature type="domain" description="Aminoacyl-transfer RNA synthetases class-II family profile" evidence="7">
    <location>
        <begin position="8"/>
        <end position="340"/>
    </location>
</feature>
<dbReference type="CDD" id="cd00858">
    <property type="entry name" value="GlyRS_anticodon"/>
    <property type="match status" value="1"/>
</dbReference>
<gene>
    <name evidence="8" type="ORF">XD87_0081</name>
</gene>
<dbReference type="FunFam" id="3.40.50.800:FF:000002">
    <property type="entry name" value="Glycine--tRNA ligase"/>
    <property type="match status" value="1"/>
</dbReference>
<dbReference type="GO" id="GO:1990742">
    <property type="term" value="C:microvesicle"/>
    <property type="evidence" value="ECO:0007669"/>
    <property type="project" value="UniProtKB-ARBA"/>
</dbReference>
<evidence type="ECO:0000313" key="8">
    <source>
        <dbReference type="EMBL" id="KUK67501.1"/>
    </source>
</evidence>
<evidence type="ECO:0000259" key="7">
    <source>
        <dbReference type="PROSITE" id="PS50862"/>
    </source>
</evidence>
<evidence type="ECO:0000256" key="1">
    <source>
        <dbReference type="ARBA" id="ARBA00022490"/>
    </source>
</evidence>
<dbReference type="GO" id="GO:0006426">
    <property type="term" value="P:glycyl-tRNA aminoacylation"/>
    <property type="evidence" value="ECO:0007669"/>
    <property type="project" value="TreeGrafter"/>
</dbReference>
<dbReference type="InterPro" id="IPR002314">
    <property type="entry name" value="aa-tRNA-synt_IIb"/>
</dbReference>
<dbReference type="InterPro" id="IPR004154">
    <property type="entry name" value="Anticodon-bd"/>
</dbReference>
<dbReference type="PRINTS" id="PR01043">
    <property type="entry name" value="TRNASYNTHGLY"/>
</dbReference>
<dbReference type="NCBIfam" id="NF003211">
    <property type="entry name" value="PRK04173.1"/>
    <property type="match status" value="1"/>
</dbReference>
<dbReference type="Gene3D" id="3.40.50.800">
    <property type="entry name" value="Anticodon-binding domain"/>
    <property type="match status" value="1"/>
</dbReference>
<keyword evidence="6 8" id="KW-0030">Aminoacyl-tRNA synthetase</keyword>
<dbReference type="PANTHER" id="PTHR10745:SF8">
    <property type="entry name" value="DNA POLYMERASE SUBUNIT GAMMA-2, MITOCHONDRIAL"/>
    <property type="match status" value="1"/>
</dbReference>
<dbReference type="GO" id="GO:0070062">
    <property type="term" value="C:extracellular exosome"/>
    <property type="evidence" value="ECO:0007669"/>
    <property type="project" value="UniProtKB-ARBA"/>
</dbReference>
<keyword evidence="5" id="KW-0648">Protein biosynthesis</keyword>
<keyword evidence="1" id="KW-0963">Cytoplasm</keyword>
<dbReference type="InterPro" id="IPR036621">
    <property type="entry name" value="Anticodon-bd_dom_sf"/>
</dbReference>
<dbReference type="PATRIC" id="fig|1641388.3.peg.29"/>
<dbReference type="InterPro" id="IPR045864">
    <property type="entry name" value="aa-tRNA-synth_II/BPL/LPL"/>
</dbReference>
<keyword evidence="4" id="KW-0067">ATP-binding</keyword>
<evidence type="ECO:0000313" key="9">
    <source>
        <dbReference type="Proteomes" id="UP000053469"/>
    </source>
</evidence>
<dbReference type="PANTHER" id="PTHR10745">
    <property type="entry name" value="GLYCYL-TRNA SYNTHETASE/DNA POLYMERASE SUBUNIT GAMMA-2"/>
    <property type="match status" value="1"/>
</dbReference>
<keyword evidence="3" id="KW-0547">Nucleotide-binding</keyword>
<organism evidence="8 9">
    <name type="scientific">candidate division WS6 bacterium 36_33</name>
    <dbReference type="NCBI Taxonomy" id="1641388"/>
    <lineage>
        <taxon>Bacteria</taxon>
        <taxon>Candidatus Dojkabacteria</taxon>
    </lineage>
</organism>
<name>A0A101GZD2_9BACT</name>
<dbReference type="Proteomes" id="UP000053469">
    <property type="component" value="Unassembled WGS sequence"/>
</dbReference>
<protein>
    <submittedName>
        <fullName evidence="8">Glycyl-tRNA synthetase</fullName>
    </submittedName>
</protein>
<accession>A0A101GZD2</accession>
<dbReference type="PROSITE" id="PS50862">
    <property type="entry name" value="AA_TRNA_LIGASE_II"/>
    <property type="match status" value="1"/>
</dbReference>
<dbReference type="AlphaFoldDB" id="A0A101GZD2"/>
<dbReference type="SUPFAM" id="SSF52954">
    <property type="entry name" value="Class II aaRS ABD-related"/>
    <property type="match status" value="1"/>
</dbReference>
<dbReference type="SUPFAM" id="SSF55681">
    <property type="entry name" value="Class II aaRS and biotin synthetases"/>
    <property type="match status" value="1"/>
</dbReference>
<comment type="caution">
    <text evidence="8">The sequence shown here is derived from an EMBL/GenBank/DDBJ whole genome shotgun (WGS) entry which is preliminary data.</text>
</comment>
<dbReference type="InterPro" id="IPR027031">
    <property type="entry name" value="Gly-tRNA_synthase/POLG2"/>
</dbReference>
<evidence type="ECO:0000256" key="2">
    <source>
        <dbReference type="ARBA" id="ARBA00022598"/>
    </source>
</evidence>